<keyword evidence="1" id="KW-0472">Membrane</keyword>
<gene>
    <name evidence="2" type="ORF">HH308_22180</name>
</gene>
<comment type="caution">
    <text evidence="2">The sequence shown here is derived from an EMBL/GenBank/DDBJ whole genome shotgun (WGS) entry which is preliminary data.</text>
</comment>
<dbReference type="AlphaFoldDB" id="A0A848KZA9"/>
<dbReference type="Proteomes" id="UP000550729">
    <property type="component" value="Unassembled WGS sequence"/>
</dbReference>
<organism evidence="2 3">
    <name type="scientific">Gordonia asplenii</name>
    <dbReference type="NCBI Taxonomy" id="2725283"/>
    <lineage>
        <taxon>Bacteria</taxon>
        <taxon>Bacillati</taxon>
        <taxon>Actinomycetota</taxon>
        <taxon>Actinomycetes</taxon>
        <taxon>Mycobacteriales</taxon>
        <taxon>Gordoniaceae</taxon>
        <taxon>Gordonia</taxon>
    </lineage>
</organism>
<name>A0A848KZA9_9ACTN</name>
<evidence type="ECO:0000313" key="3">
    <source>
        <dbReference type="Proteomes" id="UP000550729"/>
    </source>
</evidence>
<sequence>MSLSISAAVVLTDSLAALPAVGQSIVSGLLGLAAVVLVTRMIFTMRRNARTEKVTLTGKVEAGVAVGRLR</sequence>
<keyword evidence="3" id="KW-1185">Reference proteome</keyword>
<reference evidence="2 3" key="1">
    <citation type="submission" date="2020-04" db="EMBL/GenBank/DDBJ databases">
        <title>Gordonia sp. nov. TBRC 11910.</title>
        <authorList>
            <person name="Suriyachadkun C."/>
        </authorList>
    </citation>
    <scope>NUCLEOTIDE SEQUENCE [LARGE SCALE GENOMIC DNA]</scope>
    <source>
        <strain evidence="2 3">TBRC 11910</strain>
    </source>
</reference>
<evidence type="ECO:0000256" key="1">
    <source>
        <dbReference type="SAM" id="Phobius"/>
    </source>
</evidence>
<keyword evidence="1" id="KW-0812">Transmembrane</keyword>
<keyword evidence="1" id="KW-1133">Transmembrane helix</keyword>
<accession>A0A848KZA9</accession>
<dbReference type="EMBL" id="JABBNB010000028">
    <property type="protein sequence ID" value="NMO03926.1"/>
    <property type="molecule type" value="Genomic_DNA"/>
</dbReference>
<feature type="transmembrane region" description="Helical" evidence="1">
    <location>
        <begin position="26"/>
        <end position="43"/>
    </location>
</feature>
<proteinExistence type="predicted"/>
<protein>
    <submittedName>
        <fullName evidence="2">Uncharacterized protein</fullName>
    </submittedName>
</protein>
<evidence type="ECO:0000313" key="2">
    <source>
        <dbReference type="EMBL" id="NMO03926.1"/>
    </source>
</evidence>